<proteinExistence type="predicted"/>
<dbReference type="Gene3D" id="3.20.20.140">
    <property type="entry name" value="Metal-dependent hydrolases"/>
    <property type="match status" value="1"/>
</dbReference>
<name>X0VFI3_9ZZZZ</name>
<gene>
    <name evidence="1" type="ORF">S01H1_46865</name>
</gene>
<evidence type="ECO:0008006" key="2">
    <source>
        <dbReference type="Google" id="ProtNLM"/>
    </source>
</evidence>
<comment type="caution">
    <text evidence="1">The sequence shown here is derived from an EMBL/GenBank/DDBJ whole genome shotgun (WGS) entry which is preliminary data.</text>
</comment>
<protein>
    <recommendedName>
        <fullName evidence="2">Adenosine deaminase domain-containing protein</fullName>
    </recommendedName>
</protein>
<dbReference type="EMBL" id="BARS01030025">
    <property type="protein sequence ID" value="GAG17055.1"/>
    <property type="molecule type" value="Genomic_DNA"/>
</dbReference>
<reference evidence="1" key="1">
    <citation type="journal article" date="2014" name="Front. Microbiol.">
        <title>High frequency of phylogenetically diverse reductive dehalogenase-homologous genes in deep subseafloor sedimentary metagenomes.</title>
        <authorList>
            <person name="Kawai M."/>
            <person name="Futagami T."/>
            <person name="Toyoda A."/>
            <person name="Takaki Y."/>
            <person name="Nishi S."/>
            <person name="Hori S."/>
            <person name="Arai W."/>
            <person name="Tsubouchi T."/>
            <person name="Morono Y."/>
            <person name="Uchiyama I."/>
            <person name="Ito T."/>
            <person name="Fujiyama A."/>
            <person name="Inagaki F."/>
            <person name="Takami H."/>
        </authorList>
    </citation>
    <scope>NUCLEOTIDE SEQUENCE</scope>
    <source>
        <strain evidence="1">Expedition CK06-06</strain>
    </source>
</reference>
<sequence>MSKMKEVLLKTPKSELHVHLRGAIPIEVFTDLLNKYSVKEILKDAPSSHK</sequence>
<organism evidence="1">
    <name type="scientific">marine sediment metagenome</name>
    <dbReference type="NCBI Taxonomy" id="412755"/>
    <lineage>
        <taxon>unclassified sequences</taxon>
        <taxon>metagenomes</taxon>
        <taxon>ecological metagenomes</taxon>
    </lineage>
</organism>
<accession>X0VFI3</accession>
<dbReference type="AlphaFoldDB" id="X0VFI3"/>
<evidence type="ECO:0000313" key="1">
    <source>
        <dbReference type="EMBL" id="GAG17055.1"/>
    </source>
</evidence>
<feature type="non-terminal residue" evidence="1">
    <location>
        <position position="50"/>
    </location>
</feature>